<dbReference type="Gene3D" id="3.30.300.30">
    <property type="match status" value="1"/>
</dbReference>
<keyword evidence="4" id="KW-1185">Reference proteome</keyword>
<dbReference type="PANTHER" id="PTHR43201">
    <property type="entry name" value="ACYL-COA SYNTHETASE"/>
    <property type="match status" value="1"/>
</dbReference>
<dbReference type="Gene3D" id="3.40.50.12780">
    <property type="entry name" value="N-terminal domain of ligase-like"/>
    <property type="match status" value="1"/>
</dbReference>
<evidence type="ECO:0000256" key="2">
    <source>
        <dbReference type="ARBA" id="ARBA00022598"/>
    </source>
</evidence>
<evidence type="ECO:0000313" key="4">
    <source>
        <dbReference type="Proteomes" id="UP000275368"/>
    </source>
</evidence>
<dbReference type="GO" id="GO:0006631">
    <property type="term" value="P:fatty acid metabolic process"/>
    <property type="evidence" value="ECO:0007669"/>
    <property type="project" value="TreeGrafter"/>
</dbReference>
<dbReference type="SUPFAM" id="SSF56801">
    <property type="entry name" value="Acetyl-CoA synthetase-like"/>
    <property type="match status" value="1"/>
</dbReference>
<dbReference type="PROSITE" id="PS00455">
    <property type="entry name" value="AMP_BINDING"/>
    <property type="match status" value="1"/>
</dbReference>
<protein>
    <submittedName>
        <fullName evidence="3">Long-chain-fatty-acid--CoA ligase</fullName>
    </submittedName>
</protein>
<comment type="similarity">
    <text evidence="1">Belongs to the ATP-dependent AMP-binding enzyme family.</text>
</comment>
<dbReference type="Pfam" id="PF00501">
    <property type="entry name" value="AMP-binding"/>
    <property type="match status" value="1"/>
</dbReference>
<dbReference type="Pfam" id="PF13193">
    <property type="entry name" value="AMP-binding_C"/>
    <property type="match status" value="1"/>
</dbReference>
<reference evidence="3 4" key="1">
    <citation type="submission" date="2018-11" db="EMBL/GenBank/DDBJ databases">
        <title>Complete genome sequence of Paenibacillus baekrokdamisoli strain KCTC 33723.</title>
        <authorList>
            <person name="Kang S.W."/>
            <person name="Lee K.C."/>
            <person name="Kim K.K."/>
            <person name="Kim J.S."/>
            <person name="Kim D.S."/>
            <person name="Ko S.H."/>
            <person name="Yang S.H."/>
            <person name="Lee J.S."/>
        </authorList>
    </citation>
    <scope>NUCLEOTIDE SEQUENCE [LARGE SCALE GENOMIC DNA]</scope>
    <source>
        <strain evidence="3 4">KCTC 33723</strain>
    </source>
</reference>
<dbReference type="EMBL" id="AP019308">
    <property type="protein sequence ID" value="BBH22588.1"/>
    <property type="molecule type" value="Genomic_DNA"/>
</dbReference>
<evidence type="ECO:0000313" key="3">
    <source>
        <dbReference type="EMBL" id="BBH22588.1"/>
    </source>
</evidence>
<dbReference type="GO" id="GO:0031956">
    <property type="term" value="F:medium-chain fatty acid-CoA ligase activity"/>
    <property type="evidence" value="ECO:0007669"/>
    <property type="project" value="TreeGrafter"/>
</dbReference>
<dbReference type="PANTHER" id="PTHR43201:SF5">
    <property type="entry name" value="MEDIUM-CHAIN ACYL-COA LIGASE ACSF2, MITOCHONDRIAL"/>
    <property type="match status" value="1"/>
</dbReference>
<sequence>MLIKDIVLRQRGNNKTAIIFGNETISYDQLLDQASILANRLKPLTTFSNHIAIFLPNSIQYAVSYFAITLCDKVIIPISTLAKKAEIESTLIYCQAELIITNFSNLNILKEMLSGMEQATRIVIVDSDEIILINDKKMLQYNNDDLKYDDESDQIAIMLHTSGTTSNPKRVMLSHRNLISNINSNIESLQLNSDDISLVQLPMFFGYCNTAQFLTHLCLGGTIVILHTMFSPKQFLQLVEKEQITNFTTVPSVLFLLLQHKEKQRFDISSLRYICFGGGIMPVDKLRKLIDEFPSIGFVHTYGQTEAAPRVTCLLPEDALRKIGSVGKALPNVSVKIVNHNGEEVAAEVIGEIIVKGENVMKGYYKQIGETSKVLQDGWLYTGDLAKYDQDQYIYLVGRKKNVIISGGMNIYPEEIEEVLLQYPLIKEAIVIKESHELLGEVPIAKIVIHGDKKDIKNIQHDINKYCHMNLTRFKVPARIIIVENLNKTKTGKIKRF</sequence>
<dbReference type="InterPro" id="IPR000873">
    <property type="entry name" value="AMP-dep_synth/lig_dom"/>
</dbReference>
<dbReference type="KEGG" id="pbk:Back11_39330"/>
<dbReference type="InterPro" id="IPR020845">
    <property type="entry name" value="AMP-binding_CS"/>
</dbReference>
<dbReference type="RefSeq" id="WP_125660931.1">
    <property type="nucleotide sequence ID" value="NZ_AP019308.1"/>
</dbReference>
<dbReference type="InterPro" id="IPR042099">
    <property type="entry name" value="ANL_N_sf"/>
</dbReference>
<dbReference type="AlphaFoldDB" id="A0A3G9JEZ6"/>
<dbReference type="OrthoDB" id="9762242at2"/>
<accession>A0A3G9JEZ6</accession>
<gene>
    <name evidence="3" type="primary">fadD</name>
    <name evidence="3" type="ORF">Back11_39330</name>
</gene>
<keyword evidence="2 3" id="KW-0436">Ligase</keyword>
<dbReference type="InterPro" id="IPR045851">
    <property type="entry name" value="AMP-bd_C_sf"/>
</dbReference>
<evidence type="ECO:0000256" key="1">
    <source>
        <dbReference type="ARBA" id="ARBA00006432"/>
    </source>
</evidence>
<organism evidence="3 4">
    <name type="scientific">Paenibacillus baekrokdamisoli</name>
    <dbReference type="NCBI Taxonomy" id="1712516"/>
    <lineage>
        <taxon>Bacteria</taxon>
        <taxon>Bacillati</taxon>
        <taxon>Bacillota</taxon>
        <taxon>Bacilli</taxon>
        <taxon>Bacillales</taxon>
        <taxon>Paenibacillaceae</taxon>
        <taxon>Paenibacillus</taxon>
    </lineage>
</organism>
<dbReference type="Proteomes" id="UP000275368">
    <property type="component" value="Chromosome"/>
</dbReference>
<name>A0A3G9JEZ6_9BACL</name>
<proteinExistence type="inferred from homology"/>
<dbReference type="InterPro" id="IPR025110">
    <property type="entry name" value="AMP-bd_C"/>
</dbReference>